<feature type="region of interest" description="Disordered" evidence="10">
    <location>
        <begin position="36"/>
        <end position="66"/>
    </location>
</feature>
<dbReference type="InParanoid" id="A0A7N2LRT2"/>
<reference evidence="13 14" key="1">
    <citation type="journal article" date="2016" name="G3 (Bethesda)">
        <title>First Draft Assembly and Annotation of the Genome of a California Endemic Oak Quercus lobata Nee (Fagaceae).</title>
        <authorList>
            <person name="Sork V.L."/>
            <person name="Fitz-Gibbon S.T."/>
            <person name="Puiu D."/>
            <person name="Crepeau M."/>
            <person name="Gugger P.F."/>
            <person name="Sherman R."/>
            <person name="Stevens K."/>
            <person name="Langley C.H."/>
            <person name="Pellegrini M."/>
            <person name="Salzberg S.L."/>
        </authorList>
    </citation>
    <scope>NUCLEOTIDE SEQUENCE [LARGE SCALE GENOMIC DNA]</scope>
    <source>
        <strain evidence="13 14">cv. SW786</strain>
    </source>
</reference>
<dbReference type="InterPro" id="IPR003280">
    <property type="entry name" value="2pore_dom_K_chnl"/>
</dbReference>
<dbReference type="FunFam" id="1.10.287.70:FF:000128">
    <property type="entry name" value="Two-pore potassium channel 1"/>
    <property type="match status" value="1"/>
</dbReference>
<dbReference type="Proteomes" id="UP000594261">
    <property type="component" value="Chromosome 5"/>
</dbReference>
<dbReference type="Gene3D" id="1.10.287.70">
    <property type="match status" value="2"/>
</dbReference>
<evidence type="ECO:0000256" key="2">
    <source>
        <dbReference type="ARBA" id="ARBA00010159"/>
    </source>
</evidence>
<dbReference type="PANTHER" id="PTHR11003">
    <property type="entry name" value="POTASSIUM CHANNEL, SUBFAMILY K"/>
    <property type="match status" value="1"/>
</dbReference>
<dbReference type="InterPro" id="IPR018247">
    <property type="entry name" value="EF_Hand_1_Ca_BS"/>
</dbReference>
<comment type="similarity">
    <text evidence="2">Belongs to the two pore domain potassium channel (TC 1.A.1.7) family.</text>
</comment>
<evidence type="ECO:0000256" key="4">
    <source>
        <dbReference type="ARBA" id="ARBA00022692"/>
    </source>
</evidence>
<accession>A0A7N2LRT2</accession>
<dbReference type="GO" id="GO:0009705">
    <property type="term" value="C:plant-type vacuole membrane"/>
    <property type="evidence" value="ECO:0007669"/>
    <property type="project" value="TreeGrafter"/>
</dbReference>
<dbReference type="GO" id="GO:0015271">
    <property type="term" value="F:outward rectifier potassium channel activity"/>
    <property type="evidence" value="ECO:0007669"/>
    <property type="project" value="TreeGrafter"/>
</dbReference>
<proteinExistence type="inferred from homology"/>
<name>A0A7N2LRT2_QUELO</name>
<dbReference type="GO" id="GO:0005886">
    <property type="term" value="C:plasma membrane"/>
    <property type="evidence" value="ECO:0007669"/>
    <property type="project" value="TreeGrafter"/>
</dbReference>
<keyword evidence="8 11" id="KW-0472">Membrane</keyword>
<feature type="transmembrane region" description="Helical" evidence="11">
    <location>
        <begin position="201"/>
        <end position="222"/>
    </location>
</feature>
<dbReference type="Pfam" id="PF07885">
    <property type="entry name" value="Ion_trans_2"/>
    <property type="match status" value="2"/>
</dbReference>
<keyword evidence="3" id="KW-0813">Transport</keyword>
<dbReference type="OMA" id="KILACIY"/>
<feature type="domain" description="Potassium channel" evidence="12">
    <location>
        <begin position="87"/>
        <end position="167"/>
    </location>
</feature>
<keyword evidence="14" id="KW-1185">Reference proteome</keyword>
<keyword evidence="9" id="KW-0407">Ion channel</keyword>
<feature type="transmembrane region" description="Helical" evidence="11">
    <location>
        <begin position="255"/>
        <end position="276"/>
    </location>
</feature>
<dbReference type="Gene3D" id="1.10.238.10">
    <property type="entry name" value="EF-hand"/>
    <property type="match status" value="2"/>
</dbReference>
<sequence length="362" mass="41186">MFILVSQSDEPYFSFLMACNDANESLLSEFRDHHKETNDLQRRRQQRGSTASLAETNRPEENGVEFPLHPESIPVKPQFNFKQVFMWLGAYLGGGTICFFLIRHQIKGQKTNGILDSIYFCVVTMTTVGYGDLVPNSMLAKLLATIYVFTGMVLVGLILSQAADYIVEKQEILLARTIYMRKKGPTEILKEVETHKVKYKFIMAGILLFVLIIVGTLFLFVVEEFNFMDAFYCVCSTITTLGYGDESFSTKRGRIFAIFWILSSTICLAQFFLYLAELYTERRQSSFVKWVLKRNLTPSDLEAADLDHDKAVSVAEFVIYKLEEMGKISHEDVSVVIETFKRFDVDQSGALTTSDLMSSQSS</sequence>
<organism evidence="13 14">
    <name type="scientific">Quercus lobata</name>
    <name type="common">Valley oak</name>
    <dbReference type="NCBI Taxonomy" id="97700"/>
    <lineage>
        <taxon>Eukaryota</taxon>
        <taxon>Viridiplantae</taxon>
        <taxon>Streptophyta</taxon>
        <taxon>Embryophyta</taxon>
        <taxon>Tracheophyta</taxon>
        <taxon>Spermatophyta</taxon>
        <taxon>Magnoliopsida</taxon>
        <taxon>eudicotyledons</taxon>
        <taxon>Gunneridae</taxon>
        <taxon>Pentapetalae</taxon>
        <taxon>rosids</taxon>
        <taxon>fabids</taxon>
        <taxon>Fagales</taxon>
        <taxon>Fagaceae</taxon>
        <taxon>Quercus</taxon>
    </lineage>
</organism>
<dbReference type="GO" id="GO:0022841">
    <property type="term" value="F:potassium ion leak channel activity"/>
    <property type="evidence" value="ECO:0007669"/>
    <property type="project" value="TreeGrafter"/>
</dbReference>
<evidence type="ECO:0000256" key="11">
    <source>
        <dbReference type="SAM" id="Phobius"/>
    </source>
</evidence>
<feature type="transmembrane region" description="Helical" evidence="11">
    <location>
        <begin position="139"/>
        <end position="159"/>
    </location>
</feature>
<dbReference type="PANTHER" id="PTHR11003:SF271">
    <property type="entry name" value="TWO-PORE POTASSIUM CHANNEL 1-LIKE"/>
    <property type="match status" value="1"/>
</dbReference>
<keyword evidence="7" id="KW-0406">Ion transport</keyword>
<keyword evidence="4 11" id="KW-0812">Transmembrane</keyword>
<dbReference type="InterPro" id="IPR011992">
    <property type="entry name" value="EF-hand-dom_pair"/>
</dbReference>
<comment type="subcellular location">
    <subcellularLocation>
        <location evidence="1">Membrane</location>
        <topology evidence="1">Multi-pass membrane protein</topology>
    </subcellularLocation>
</comment>
<dbReference type="SUPFAM" id="SSF81324">
    <property type="entry name" value="Voltage-gated potassium channels"/>
    <property type="match status" value="2"/>
</dbReference>
<evidence type="ECO:0000313" key="13">
    <source>
        <dbReference type="EnsemblPlants" id="QL05p068153:mrna"/>
    </source>
</evidence>
<evidence type="ECO:0000256" key="8">
    <source>
        <dbReference type="ARBA" id="ARBA00023136"/>
    </source>
</evidence>
<evidence type="ECO:0000256" key="5">
    <source>
        <dbReference type="ARBA" id="ARBA00022837"/>
    </source>
</evidence>
<evidence type="ECO:0000259" key="12">
    <source>
        <dbReference type="Pfam" id="PF07885"/>
    </source>
</evidence>
<evidence type="ECO:0000256" key="9">
    <source>
        <dbReference type="ARBA" id="ARBA00023303"/>
    </source>
</evidence>
<reference evidence="13" key="2">
    <citation type="submission" date="2021-01" db="UniProtKB">
        <authorList>
            <consortium name="EnsemblPlants"/>
        </authorList>
    </citation>
    <scope>IDENTIFICATION</scope>
</reference>
<evidence type="ECO:0000256" key="1">
    <source>
        <dbReference type="ARBA" id="ARBA00004141"/>
    </source>
</evidence>
<protein>
    <recommendedName>
        <fullName evidence="12">Potassium channel domain-containing protein</fullName>
    </recommendedName>
</protein>
<dbReference type="PRINTS" id="PR01333">
    <property type="entry name" value="2POREKCHANEL"/>
</dbReference>
<feature type="transmembrane region" description="Helical" evidence="11">
    <location>
        <begin position="84"/>
        <end position="102"/>
    </location>
</feature>
<dbReference type="SUPFAM" id="SSF47473">
    <property type="entry name" value="EF-hand"/>
    <property type="match status" value="1"/>
</dbReference>
<dbReference type="Gramene" id="QL05p068153:mrna">
    <property type="protein sequence ID" value="QL05p068153:mrna"/>
    <property type="gene ID" value="QL05p068153"/>
</dbReference>
<dbReference type="GO" id="GO:0030322">
    <property type="term" value="P:stabilization of membrane potential"/>
    <property type="evidence" value="ECO:0007669"/>
    <property type="project" value="TreeGrafter"/>
</dbReference>
<dbReference type="AlphaFoldDB" id="A0A7N2LRT2"/>
<dbReference type="EMBL" id="LRBV02000005">
    <property type="status" value="NOT_ANNOTATED_CDS"/>
    <property type="molecule type" value="Genomic_DNA"/>
</dbReference>
<dbReference type="InterPro" id="IPR013099">
    <property type="entry name" value="K_chnl_dom"/>
</dbReference>
<feature type="domain" description="Potassium channel" evidence="12">
    <location>
        <begin position="207"/>
        <end position="280"/>
    </location>
</feature>
<keyword evidence="6 11" id="KW-1133">Transmembrane helix</keyword>
<keyword evidence="5" id="KW-0106">Calcium</keyword>
<dbReference type="EnsemblPlants" id="QL05p068153:mrna">
    <property type="protein sequence ID" value="QL05p068153:mrna"/>
    <property type="gene ID" value="QL05p068153"/>
</dbReference>
<evidence type="ECO:0000313" key="14">
    <source>
        <dbReference type="Proteomes" id="UP000594261"/>
    </source>
</evidence>
<feature type="transmembrane region" description="Helical" evidence="11">
    <location>
        <begin position="114"/>
        <end position="133"/>
    </location>
</feature>
<evidence type="ECO:0000256" key="6">
    <source>
        <dbReference type="ARBA" id="ARBA00022989"/>
    </source>
</evidence>
<evidence type="ECO:0000256" key="3">
    <source>
        <dbReference type="ARBA" id="ARBA00022448"/>
    </source>
</evidence>
<evidence type="ECO:0000256" key="7">
    <source>
        <dbReference type="ARBA" id="ARBA00023065"/>
    </source>
</evidence>
<dbReference type="PROSITE" id="PS00018">
    <property type="entry name" value="EF_HAND_1"/>
    <property type="match status" value="1"/>
</dbReference>
<evidence type="ECO:0000256" key="10">
    <source>
        <dbReference type="SAM" id="MobiDB-lite"/>
    </source>
</evidence>